<evidence type="ECO:0000313" key="6">
    <source>
        <dbReference type="Proteomes" id="UP000823561"/>
    </source>
</evidence>
<dbReference type="CDD" id="cd23385">
    <property type="entry name" value="beta-trefoil_Ricin_MRC-like"/>
    <property type="match status" value="1"/>
</dbReference>
<feature type="chain" id="PRO_5043719784" description="Ricin B lectin domain-containing protein" evidence="3">
    <location>
        <begin position="18"/>
        <end position="326"/>
    </location>
</feature>
<dbReference type="InterPro" id="IPR052678">
    <property type="entry name" value="OST-beta_subunit"/>
</dbReference>
<dbReference type="GO" id="GO:0046982">
    <property type="term" value="F:protein heterodimerization activity"/>
    <property type="evidence" value="ECO:0007669"/>
    <property type="project" value="InterPro"/>
</dbReference>
<evidence type="ECO:0000256" key="1">
    <source>
        <dbReference type="SAM" id="MobiDB-lite"/>
    </source>
</evidence>
<reference evidence="5" key="1">
    <citation type="submission" date="2020-10" db="EMBL/GenBank/DDBJ databases">
        <title>Chromosome-scale genome assembly of the Allis shad, Alosa alosa.</title>
        <authorList>
            <person name="Margot Z."/>
            <person name="Christophe K."/>
            <person name="Cabau C."/>
            <person name="Louis A."/>
            <person name="Berthelot C."/>
            <person name="Parey E."/>
            <person name="Roest Crollius H."/>
            <person name="Montfort J."/>
            <person name="Robinson-Rechavi M."/>
            <person name="Bucao C."/>
            <person name="Bouchez O."/>
            <person name="Gislard M."/>
            <person name="Lluch J."/>
            <person name="Milhes M."/>
            <person name="Lampietro C."/>
            <person name="Lopez Roques C."/>
            <person name="Donnadieu C."/>
            <person name="Braasch I."/>
            <person name="Desvignes T."/>
            <person name="Postlethwait J."/>
            <person name="Bobe J."/>
            <person name="Guiguen Y."/>
        </authorList>
    </citation>
    <scope>NUCLEOTIDE SEQUENCE</scope>
    <source>
        <strain evidence="5">M-15738</strain>
        <tissue evidence="5">Blood</tissue>
    </source>
</reference>
<dbReference type="Gene3D" id="2.80.10.50">
    <property type="match status" value="1"/>
</dbReference>
<dbReference type="GO" id="GO:0022857">
    <property type="term" value="F:transmembrane transporter activity"/>
    <property type="evidence" value="ECO:0007669"/>
    <property type="project" value="InterPro"/>
</dbReference>
<dbReference type="InterPro" id="IPR000772">
    <property type="entry name" value="Ricin_B_lectin"/>
</dbReference>
<accession>A0AAV6FLV4</accession>
<dbReference type="GO" id="GO:0005886">
    <property type="term" value="C:plasma membrane"/>
    <property type="evidence" value="ECO:0007669"/>
    <property type="project" value="InterPro"/>
</dbReference>
<dbReference type="Proteomes" id="UP000823561">
    <property type="component" value="Chromosome 21"/>
</dbReference>
<evidence type="ECO:0000256" key="2">
    <source>
        <dbReference type="SAM" id="Phobius"/>
    </source>
</evidence>
<feature type="compositionally biased region" description="Acidic residues" evidence="1">
    <location>
        <begin position="296"/>
        <end position="315"/>
    </location>
</feature>
<proteinExistence type="predicted"/>
<feature type="domain" description="Ricin B lectin" evidence="4">
    <location>
        <begin position="17"/>
        <end position="127"/>
    </location>
</feature>
<dbReference type="GO" id="GO:0015721">
    <property type="term" value="P:bile acid and bile salt transport"/>
    <property type="evidence" value="ECO:0007669"/>
    <property type="project" value="InterPro"/>
</dbReference>
<dbReference type="PROSITE" id="PS50231">
    <property type="entry name" value="RICIN_B_LECTIN"/>
    <property type="match status" value="1"/>
</dbReference>
<name>A0AAV6FLV4_9TELE</name>
<keyword evidence="6" id="KW-1185">Reference proteome</keyword>
<dbReference type="Pfam" id="PF00652">
    <property type="entry name" value="Ricin_B_lectin"/>
    <property type="match status" value="1"/>
</dbReference>
<feature type="region of interest" description="Disordered" evidence="1">
    <location>
        <begin position="289"/>
        <end position="326"/>
    </location>
</feature>
<dbReference type="PANTHER" id="PTHR36129:SF3">
    <property type="match status" value="1"/>
</dbReference>
<evidence type="ECO:0000313" key="5">
    <source>
        <dbReference type="EMBL" id="KAG5263838.1"/>
    </source>
</evidence>
<keyword evidence="3" id="KW-0732">Signal</keyword>
<dbReference type="InterPro" id="IPR029387">
    <property type="entry name" value="OSTbeta"/>
</dbReference>
<evidence type="ECO:0000256" key="3">
    <source>
        <dbReference type="SAM" id="SignalP"/>
    </source>
</evidence>
<dbReference type="EMBL" id="JADWDJ010000021">
    <property type="protein sequence ID" value="KAG5263838.1"/>
    <property type="molecule type" value="Genomic_DNA"/>
</dbReference>
<comment type="caution">
    <text evidence="5">The sequence shown here is derived from an EMBL/GenBank/DDBJ whole genome shotgun (WGS) entry which is preliminary data.</text>
</comment>
<gene>
    <name evidence="5" type="ORF">AALO_G00269170</name>
</gene>
<organism evidence="5 6">
    <name type="scientific">Alosa alosa</name>
    <name type="common">allis shad</name>
    <dbReference type="NCBI Taxonomy" id="278164"/>
    <lineage>
        <taxon>Eukaryota</taxon>
        <taxon>Metazoa</taxon>
        <taxon>Chordata</taxon>
        <taxon>Craniata</taxon>
        <taxon>Vertebrata</taxon>
        <taxon>Euteleostomi</taxon>
        <taxon>Actinopterygii</taxon>
        <taxon>Neopterygii</taxon>
        <taxon>Teleostei</taxon>
        <taxon>Clupei</taxon>
        <taxon>Clupeiformes</taxon>
        <taxon>Clupeoidei</taxon>
        <taxon>Clupeidae</taxon>
        <taxon>Alosa</taxon>
    </lineage>
</organism>
<feature type="compositionally biased region" description="Low complexity" evidence="1">
    <location>
        <begin position="316"/>
        <end position="326"/>
    </location>
</feature>
<keyword evidence="2" id="KW-0472">Membrane</keyword>
<feature type="transmembrane region" description="Helical" evidence="2">
    <location>
        <begin position="180"/>
        <end position="201"/>
    </location>
</feature>
<sequence>MSLLWVALCFFLHGANSFMIHNTVESLCLQDSPAGKAITLRKCNLDDDLQQWVWREQRFLRNVGTQRCLSAFHERPVLTVACDGEEHLEWACENHRLLSLNRSLELSAEKGRVRLTPGGPTSRWKSLDMGDICQERLRSKRASNEFEGEFEQDNPVESTMNEEQREFLKWFYRTEDQSKWTIAMLGLAFAALLLGCILLVTGMMGSRSRKKIAKYKAAALALKPQMEELQVITVEREAPQQVLMTPTLSLKLPTMVMGAPDYDVAENGQLKSGDIEVTWKDGTVSSLYAERGGEADGGEAEEVKEEEERVVEEEVQVQVEGNGEEK</sequence>
<feature type="signal peptide" evidence="3">
    <location>
        <begin position="1"/>
        <end position="17"/>
    </location>
</feature>
<keyword evidence="2" id="KW-0812">Transmembrane</keyword>
<keyword evidence="2" id="KW-1133">Transmembrane helix</keyword>
<evidence type="ECO:0000259" key="4">
    <source>
        <dbReference type="SMART" id="SM00458"/>
    </source>
</evidence>
<dbReference type="PANTHER" id="PTHR36129">
    <property type="entry name" value="ORGANIC SOLUTE TRANSPORTER SUBUNIT BETA-RELATED"/>
    <property type="match status" value="1"/>
</dbReference>
<protein>
    <recommendedName>
        <fullName evidence="4">Ricin B lectin domain-containing protein</fullName>
    </recommendedName>
</protein>
<dbReference type="InterPro" id="IPR035992">
    <property type="entry name" value="Ricin_B-like_lectins"/>
</dbReference>
<dbReference type="SMART" id="SM00458">
    <property type="entry name" value="RICIN"/>
    <property type="match status" value="1"/>
</dbReference>
<dbReference type="AlphaFoldDB" id="A0AAV6FLV4"/>
<dbReference type="Pfam" id="PF15048">
    <property type="entry name" value="OSTbeta"/>
    <property type="match status" value="1"/>
</dbReference>
<dbReference type="SUPFAM" id="SSF50370">
    <property type="entry name" value="Ricin B-like lectins"/>
    <property type="match status" value="1"/>
</dbReference>